<dbReference type="AlphaFoldDB" id="H0E0T4"/>
<gene>
    <name evidence="5" type="ORF">PAI11_03920</name>
</gene>
<evidence type="ECO:0000313" key="5">
    <source>
        <dbReference type="EMBL" id="EHN12698.1"/>
    </source>
</evidence>
<dbReference type="PANTHER" id="PTHR33164">
    <property type="entry name" value="TRANSCRIPTIONAL REGULATOR, MARR FAMILY"/>
    <property type="match status" value="1"/>
</dbReference>
<reference evidence="5 6" key="1">
    <citation type="journal article" date="2013" name="Biodegradation">
        <title>Quantitative proteomic analysis of ibuprofen-degrading Patulibacter sp. strain I11.</title>
        <authorList>
            <person name="Almeida B."/>
            <person name="Kjeldal H."/>
            <person name="Lolas I."/>
            <person name="Knudsen A.D."/>
            <person name="Carvalho G."/>
            <person name="Nielsen K.L."/>
            <person name="Barreto Crespo M.T."/>
            <person name="Stensballe A."/>
            <person name="Nielsen J.L."/>
        </authorList>
    </citation>
    <scope>NUCLEOTIDE SEQUENCE [LARGE SCALE GENOMIC DNA]</scope>
    <source>
        <strain evidence="5 6">I11</strain>
    </source>
</reference>
<dbReference type="OrthoDB" id="9806864at2"/>
<sequence length="152" mass="16346">MTPPHPAPASRVETPDASPGFLLWRATLAWQRRVRAALDPHGLTHVQFVLLTTSWWIEEHEGPPTQAVLAERAGTDTMMTSQVARRLEADGLLRREPDPGDARARRLHLTAAGRAKLAAALPAVEAVDAEAFSAVPTADRPALLRALATLGG</sequence>
<dbReference type="GO" id="GO:0003677">
    <property type="term" value="F:DNA binding"/>
    <property type="evidence" value="ECO:0007669"/>
    <property type="project" value="UniProtKB-KW"/>
</dbReference>
<dbReference type="Proteomes" id="UP000005143">
    <property type="component" value="Unassembled WGS sequence"/>
</dbReference>
<evidence type="ECO:0000259" key="4">
    <source>
        <dbReference type="PROSITE" id="PS50995"/>
    </source>
</evidence>
<feature type="domain" description="HTH marR-type" evidence="4">
    <location>
        <begin position="16"/>
        <end position="152"/>
    </location>
</feature>
<name>H0E0T4_9ACTN</name>
<keyword evidence="6" id="KW-1185">Reference proteome</keyword>
<keyword evidence="2" id="KW-0238">DNA-binding</keyword>
<dbReference type="InterPro" id="IPR000835">
    <property type="entry name" value="HTH_MarR-typ"/>
</dbReference>
<keyword evidence="3" id="KW-0804">Transcription</keyword>
<dbReference type="InterPro" id="IPR036390">
    <property type="entry name" value="WH_DNA-bd_sf"/>
</dbReference>
<dbReference type="EMBL" id="AGUD01000012">
    <property type="protein sequence ID" value="EHN12698.1"/>
    <property type="molecule type" value="Genomic_DNA"/>
</dbReference>
<dbReference type="PROSITE" id="PS50995">
    <property type="entry name" value="HTH_MARR_2"/>
    <property type="match status" value="1"/>
</dbReference>
<evidence type="ECO:0000256" key="1">
    <source>
        <dbReference type="ARBA" id="ARBA00023015"/>
    </source>
</evidence>
<protein>
    <submittedName>
        <fullName evidence="5">Transcriptional regulator MarR family</fullName>
    </submittedName>
</protein>
<evidence type="ECO:0000256" key="3">
    <source>
        <dbReference type="ARBA" id="ARBA00023163"/>
    </source>
</evidence>
<dbReference type="InterPro" id="IPR036388">
    <property type="entry name" value="WH-like_DNA-bd_sf"/>
</dbReference>
<dbReference type="PANTHER" id="PTHR33164:SF64">
    <property type="entry name" value="TRANSCRIPTIONAL REGULATOR SLYA"/>
    <property type="match status" value="1"/>
</dbReference>
<proteinExistence type="predicted"/>
<dbReference type="Pfam" id="PF01047">
    <property type="entry name" value="MarR"/>
    <property type="match status" value="1"/>
</dbReference>
<evidence type="ECO:0000313" key="6">
    <source>
        <dbReference type="Proteomes" id="UP000005143"/>
    </source>
</evidence>
<dbReference type="RefSeq" id="WP_007570295.1">
    <property type="nucleotide sequence ID" value="NZ_AGUD01000012.1"/>
</dbReference>
<dbReference type="GO" id="GO:0006950">
    <property type="term" value="P:response to stress"/>
    <property type="evidence" value="ECO:0007669"/>
    <property type="project" value="TreeGrafter"/>
</dbReference>
<organism evidence="5 6">
    <name type="scientific">Patulibacter medicamentivorans</name>
    <dbReference type="NCBI Taxonomy" id="1097667"/>
    <lineage>
        <taxon>Bacteria</taxon>
        <taxon>Bacillati</taxon>
        <taxon>Actinomycetota</taxon>
        <taxon>Thermoleophilia</taxon>
        <taxon>Solirubrobacterales</taxon>
        <taxon>Patulibacteraceae</taxon>
        <taxon>Patulibacter</taxon>
    </lineage>
</organism>
<dbReference type="InterPro" id="IPR039422">
    <property type="entry name" value="MarR/SlyA-like"/>
</dbReference>
<comment type="caution">
    <text evidence="5">The sequence shown here is derived from an EMBL/GenBank/DDBJ whole genome shotgun (WGS) entry which is preliminary data.</text>
</comment>
<dbReference type="SUPFAM" id="SSF46785">
    <property type="entry name" value="Winged helix' DNA-binding domain"/>
    <property type="match status" value="1"/>
</dbReference>
<evidence type="ECO:0000256" key="2">
    <source>
        <dbReference type="ARBA" id="ARBA00023125"/>
    </source>
</evidence>
<keyword evidence="1" id="KW-0805">Transcription regulation</keyword>
<dbReference type="GO" id="GO:0003700">
    <property type="term" value="F:DNA-binding transcription factor activity"/>
    <property type="evidence" value="ECO:0007669"/>
    <property type="project" value="InterPro"/>
</dbReference>
<dbReference type="SMART" id="SM00347">
    <property type="entry name" value="HTH_MARR"/>
    <property type="match status" value="1"/>
</dbReference>
<accession>H0E0T4</accession>
<dbReference type="Gene3D" id="1.10.10.10">
    <property type="entry name" value="Winged helix-like DNA-binding domain superfamily/Winged helix DNA-binding domain"/>
    <property type="match status" value="1"/>
</dbReference>